<evidence type="ECO:0000256" key="5">
    <source>
        <dbReference type="SAM" id="MobiDB-lite"/>
    </source>
</evidence>
<feature type="compositionally biased region" description="Low complexity" evidence="5">
    <location>
        <begin position="331"/>
        <end position="364"/>
    </location>
</feature>
<dbReference type="InterPro" id="IPR008271">
    <property type="entry name" value="Ser/Thr_kinase_AS"/>
</dbReference>
<name>A0A9X3X8S2_9BACT</name>
<proteinExistence type="predicted"/>
<keyword evidence="8" id="KW-1185">Reference proteome</keyword>
<dbReference type="AlphaFoldDB" id="A0A9X3X8S2"/>
<keyword evidence="1" id="KW-0808">Transferase</keyword>
<evidence type="ECO:0000256" key="1">
    <source>
        <dbReference type="ARBA" id="ARBA00022679"/>
    </source>
</evidence>
<dbReference type="CDD" id="cd14014">
    <property type="entry name" value="STKc_PknB_like"/>
    <property type="match status" value="1"/>
</dbReference>
<dbReference type="Proteomes" id="UP001151081">
    <property type="component" value="Unassembled WGS sequence"/>
</dbReference>
<dbReference type="GO" id="GO:0004674">
    <property type="term" value="F:protein serine/threonine kinase activity"/>
    <property type="evidence" value="ECO:0007669"/>
    <property type="project" value="TreeGrafter"/>
</dbReference>
<keyword evidence="4" id="KW-0067">ATP-binding</keyword>
<dbReference type="InterPro" id="IPR011009">
    <property type="entry name" value="Kinase-like_dom_sf"/>
</dbReference>
<organism evidence="7 8">
    <name type="scientific">Polyangium jinanense</name>
    <dbReference type="NCBI Taxonomy" id="2829994"/>
    <lineage>
        <taxon>Bacteria</taxon>
        <taxon>Pseudomonadati</taxon>
        <taxon>Myxococcota</taxon>
        <taxon>Polyangia</taxon>
        <taxon>Polyangiales</taxon>
        <taxon>Polyangiaceae</taxon>
        <taxon>Polyangium</taxon>
    </lineage>
</organism>
<evidence type="ECO:0000256" key="3">
    <source>
        <dbReference type="ARBA" id="ARBA00022777"/>
    </source>
</evidence>
<keyword evidence="2" id="KW-0547">Nucleotide-binding</keyword>
<dbReference type="PROSITE" id="PS00108">
    <property type="entry name" value="PROTEIN_KINASE_ST"/>
    <property type="match status" value="1"/>
</dbReference>
<evidence type="ECO:0000313" key="7">
    <source>
        <dbReference type="EMBL" id="MDC3984463.1"/>
    </source>
</evidence>
<evidence type="ECO:0000259" key="6">
    <source>
        <dbReference type="PROSITE" id="PS50011"/>
    </source>
</evidence>
<dbReference type="PROSITE" id="PS50011">
    <property type="entry name" value="PROTEIN_KINASE_DOM"/>
    <property type="match status" value="1"/>
</dbReference>
<feature type="compositionally biased region" description="Polar residues" evidence="5">
    <location>
        <begin position="398"/>
        <end position="409"/>
    </location>
</feature>
<dbReference type="RefSeq" id="WP_272458969.1">
    <property type="nucleotide sequence ID" value="NZ_JAGTJJ010000021.1"/>
</dbReference>
<feature type="region of interest" description="Disordered" evidence="5">
    <location>
        <begin position="398"/>
        <end position="485"/>
    </location>
</feature>
<evidence type="ECO:0000313" key="8">
    <source>
        <dbReference type="Proteomes" id="UP001151081"/>
    </source>
</evidence>
<dbReference type="EMBL" id="JAGTJJ010000021">
    <property type="protein sequence ID" value="MDC3984463.1"/>
    <property type="molecule type" value="Genomic_DNA"/>
</dbReference>
<keyword evidence="3 7" id="KW-0418">Kinase</keyword>
<dbReference type="PANTHER" id="PTHR43289:SF6">
    <property type="entry name" value="SERINE_THREONINE-PROTEIN KINASE NEKL-3"/>
    <property type="match status" value="1"/>
</dbReference>
<protein>
    <submittedName>
        <fullName evidence="7">Protein kinase</fullName>
    </submittedName>
</protein>
<dbReference type="SUPFAM" id="SSF56112">
    <property type="entry name" value="Protein kinase-like (PK-like)"/>
    <property type="match status" value="1"/>
</dbReference>
<reference evidence="7 8" key="1">
    <citation type="submission" date="2021-04" db="EMBL/GenBank/DDBJ databases">
        <title>Genome analysis of Polyangium sp.</title>
        <authorList>
            <person name="Li Y."/>
            <person name="Wang J."/>
        </authorList>
    </citation>
    <scope>NUCLEOTIDE SEQUENCE [LARGE SCALE GENOMIC DNA]</scope>
    <source>
        <strain evidence="7 8">SDU14</strain>
    </source>
</reference>
<sequence>MSALTEGSIIAGRYRLGPPLAKGGMGSVFFAEHLQLRTGVAVKLMAPALAASADARARFEREAQASAVIKSPNVVQVYDYGVEGDCPYIVMELLDGEDLERRLVRVGRLSLEATLDIVQQVCKALRRAHKLGLVHRDLKPANLFFARNGDEELVKILDFGIAKANGPVLAGNATRTGTLIGSPQYMSPEQVRRGKEVDPRSDLWSLGVIAYRCVTGRLPFLGEEIGDLLVEICTDPIPAPSSIHDALGPDVDWFFERALTRDVNKRFQSAGELADAFAAVVSGSGPISMSTSSQNYALGPPSEPGAVASSQNHALGPTPAPGAVASSQNHALGPTPAPGAAAVNAPGSASGAGGTLSPSGLSLAQSPASKPRTIAVAVSIALAASLAVGLGALAWSRSSAQSEPVSTPESEGERPASSEPSPAGTASVAAPASVAASPSDTASVSGTASASGTAVDAKAPPARPVKGAVRPKRGTKTGHDPLDHQ</sequence>
<dbReference type="InterPro" id="IPR000719">
    <property type="entry name" value="Prot_kinase_dom"/>
</dbReference>
<evidence type="ECO:0000256" key="2">
    <source>
        <dbReference type="ARBA" id="ARBA00022741"/>
    </source>
</evidence>
<dbReference type="GO" id="GO:0005524">
    <property type="term" value="F:ATP binding"/>
    <property type="evidence" value="ECO:0007669"/>
    <property type="project" value="UniProtKB-KW"/>
</dbReference>
<feature type="region of interest" description="Disordered" evidence="5">
    <location>
        <begin position="291"/>
        <end position="366"/>
    </location>
</feature>
<dbReference type="PANTHER" id="PTHR43289">
    <property type="entry name" value="MITOGEN-ACTIVATED PROTEIN KINASE KINASE KINASE 20-RELATED"/>
    <property type="match status" value="1"/>
</dbReference>
<dbReference type="Pfam" id="PF00069">
    <property type="entry name" value="Pkinase"/>
    <property type="match status" value="1"/>
</dbReference>
<dbReference type="Gene3D" id="3.30.200.20">
    <property type="entry name" value="Phosphorylase Kinase, domain 1"/>
    <property type="match status" value="1"/>
</dbReference>
<dbReference type="Gene3D" id="1.10.510.10">
    <property type="entry name" value="Transferase(Phosphotransferase) domain 1"/>
    <property type="match status" value="1"/>
</dbReference>
<dbReference type="SMART" id="SM00220">
    <property type="entry name" value="S_TKc"/>
    <property type="match status" value="1"/>
</dbReference>
<feature type="compositionally biased region" description="Low complexity" evidence="5">
    <location>
        <begin position="420"/>
        <end position="457"/>
    </location>
</feature>
<gene>
    <name evidence="7" type="ORF">KEG57_28410</name>
</gene>
<feature type="domain" description="Protein kinase" evidence="6">
    <location>
        <begin position="14"/>
        <end position="278"/>
    </location>
</feature>
<accession>A0A9X3X8S2</accession>
<comment type="caution">
    <text evidence="7">The sequence shown here is derived from an EMBL/GenBank/DDBJ whole genome shotgun (WGS) entry which is preliminary data.</text>
</comment>
<evidence type="ECO:0000256" key="4">
    <source>
        <dbReference type="ARBA" id="ARBA00022840"/>
    </source>
</evidence>